<accession>A0ABX8U5K6</accession>
<organism evidence="1 2">
    <name type="scientific">Nonomuraea coxensis DSM 45129</name>
    <dbReference type="NCBI Taxonomy" id="1122611"/>
    <lineage>
        <taxon>Bacteria</taxon>
        <taxon>Bacillati</taxon>
        <taxon>Actinomycetota</taxon>
        <taxon>Actinomycetes</taxon>
        <taxon>Streptosporangiales</taxon>
        <taxon>Streptosporangiaceae</taxon>
        <taxon>Nonomuraea</taxon>
    </lineage>
</organism>
<proteinExistence type="predicted"/>
<dbReference type="Proteomes" id="UP000824681">
    <property type="component" value="Chromosome"/>
</dbReference>
<dbReference type="EMBL" id="CP068985">
    <property type="protein sequence ID" value="QYC42399.1"/>
    <property type="molecule type" value="Genomic_DNA"/>
</dbReference>
<protein>
    <submittedName>
        <fullName evidence="1">Uncharacterized protein</fullName>
    </submittedName>
</protein>
<reference evidence="1 2" key="1">
    <citation type="journal article" date="2021" name="ACS Chem. Biol.">
        <title>Genomic-Led Discovery of a Novel Glycopeptide Antibiotic by Nonomuraea coxensis DSM 45129.</title>
        <authorList>
            <person name="Yushchuk O."/>
            <person name="Vior N.M."/>
            <person name="Andreo-Vidal A."/>
            <person name="Berini F."/>
            <person name="Ruckert C."/>
            <person name="Busche T."/>
            <person name="Binda E."/>
            <person name="Kalinowski J."/>
            <person name="Truman A.W."/>
            <person name="Marinelli F."/>
        </authorList>
    </citation>
    <scope>NUCLEOTIDE SEQUENCE [LARGE SCALE GENOMIC DNA]</scope>
    <source>
        <strain evidence="1 2">DSM 45129</strain>
    </source>
</reference>
<evidence type="ECO:0000313" key="1">
    <source>
        <dbReference type="EMBL" id="QYC42399.1"/>
    </source>
</evidence>
<evidence type="ECO:0000313" key="2">
    <source>
        <dbReference type="Proteomes" id="UP000824681"/>
    </source>
</evidence>
<keyword evidence="2" id="KW-1185">Reference proteome</keyword>
<gene>
    <name evidence="1" type="ORF">Nocox_23980</name>
</gene>
<name>A0ABX8U5K6_9ACTN</name>
<sequence>MRRLLLALALAVVAALVTLFLPQGRRWAKR</sequence>